<evidence type="ECO:0000256" key="3">
    <source>
        <dbReference type="ARBA" id="ARBA00022821"/>
    </source>
</evidence>
<evidence type="ECO:0000259" key="4">
    <source>
        <dbReference type="Pfam" id="PF18052"/>
    </source>
</evidence>
<dbReference type="Gene3D" id="1.20.5.4130">
    <property type="match status" value="1"/>
</dbReference>
<feature type="domain" description="Disease resistance N-terminal" evidence="4">
    <location>
        <begin position="10"/>
        <end position="73"/>
    </location>
</feature>
<dbReference type="EMBL" id="GGEC01032781">
    <property type="protein sequence ID" value="MBX13265.1"/>
    <property type="molecule type" value="Transcribed_RNA"/>
</dbReference>
<evidence type="ECO:0000313" key="5">
    <source>
        <dbReference type="EMBL" id="MBX13267.1"/>
    </source>
</evidence>
<evidence type="ECO:0000256" key="2">
    <source>
        <dbReference type="ARBA" id="ARBA00022741"/>
    </source>
</evidence>
<name>A0A2P2L5M7_RHIMU</name>
<proteinExistence type="predicted"/>
<accession>A0A2P2L5M7</accession>
<dbReference type="SUPFAM" id="SSF52540">
    <property type="entry name" value="P-loop containing nucleoside triphosphate hydrolases"/>
    <property type="match status" value="1"/>
</dbReference>
<organism evidence="5">
    <name type="scientific">Rhizophora mucronata</name>
    <name type="common">Asiatic mangrove</name>
    <dbReference type="NCBI Taxonomy" id="61149"/>
    <lineage>
        <taxon>Eukaryota</taxon>
        <taxon>Viridiplantae</taxon>
        <taxon>Streptophyta</taxon>
        <taxon>Embryophyta</taxon>
        <taxon>Tracheophyta</taxon>
        <taxon>Spermatophyta</taxon>
        <taxon>Magnoliopsida</taxon>
        <taxon>eudicotyledons</taxon>
        <taxon>Gunneridae</taxon>
        <taxon>Pentapetalae</taxon>
        <taxon>rosids</taxon>
        <taxon>fabids</taxon>
        <taxon>Malpighiales</taxon>
        <taxon>Rhizophoraceae</taxon>
        <taxon>Rhizophora</taxon>
    </lineage>
</organism>
<sequence length="176" mass="19629">MAGTVVRTQLLKKLKIKVIIINKVIDGAKDKQHNDPYVKQWLGELKGAVYEAEDLLDEISSEVQRWKIEAESQTTVDKVQDFVSSLNPFKSRKKGKLEEILEEDLIDQKNALAVIDDTGEKPSYGMEANKEAIVKWVLSEDANTSDLLAIVGMDGMGGTGKTSLLQHVDGRFNQKK</sequence>
<protein>
    <submittedName>
        <fullName evidence="5">Putative disease resistance RPP13-like protein 1</fullName>
    </submittedName>
</protein>
<dbReference type="InterPro" id="IPR027417">
    <property type="entry name" value="P-loop_NTPase"/>
</dbReference>
<dbReference type="EMBL" id="GGEC01032783">
    <property type="protein sequence ID" value="MBX13267.1"/>
    <property type="molecule type" value="Transcribed_RNA"/>
</dbReference>
<dbReference type="GO" id="GO:0000166">
    <property type="term" value="F:nucleotide binding"/>
    <property type="evidence" value="ECO:0007669"/>
    <property type="project" value="UniProtKB-KW"/>
</dbReference>
<dbReference type="GO" id="GO:0006952">
    <property type="term" value="P:defense response"/>
    <property type="evidence" value="ECO:0007669"/>
    <property type="project" value="UniProtKB-KW"/>
</dbReference>
<dbReference type="AlphaFoldDB" id="A0A2P2L5M7"/>
<keyword evidence="3" id="KW-0611">Plant defense</keyword>
<dbReference type="InterPro" id="IPR041118">
    <property type="entry name" value="Rx_N"/>
</dbReference>
<reference evidence="5" key="1">
    <citation type="submission" date="2018-02" db="EMBL/GenBank/DDBJ databases">
        <title>Rhizophora mucronata_Transcriptome.</title>
        <authorList>
            <person name="Meera S.P."/>
            <person name="Sreeshan A."/>
            <person name="Augustine A."/>
        </authorList>
    </citation>
    <scope>NUCLEOTIDE SEQUENCE</scope>
    <source>
        <tissue evidence="5">Leaf</tissue>
    </source>
</reference>
<evidence type="ECO:0000256" key="1">
    <source>
        <dbReference type="ARBA" id="ARBA00022737"/>
    </source>
</evidence>
<keyword evidence="1" id="KW-0677">Repeat</keyword>
<keyword evidence="2" id="KW-0547">Nucleotide-binding</keyword>
<dbReference type="Pfam" id="PF18052">
    <property type="entry name" value="Rx_N"/>
    <property type="match status" value="1"/>
</dbReference>